<evidence type="ECO:0000313" key="1">
    <source>
        <dbReference type="EMBL" id="EDO12209.1"/>
    </source>
</evidence>
<sequence length="57" mass="6611">MKCRLRFVTTEPLLKVNMAKGTGVKHFCFQECFQQKSPMKRGFFKELKAEGGFYSNS</sequence>
<gene>
    <name evidence="1" type="ORF">BACOVA_02099</name>
</gene>
<protein>
    <submittedName>
        <fullName evidence="1">Uncharacterized protein</fullName>
    </submittedName>
</protein>
<accession>A0AAN3A925</accession>
<evidence type="ECO:0000313" key="2">
    <source>
        <dbReference type="Proteomes" id="UP000005475"/>
    </source>
</evidence>
<name>A0AAN3A925_BACO1</name>
<organism evidence="1 2">
    <name type="scientific">Bacteroides ovatus (strain ATCC 8483 / DSM 1896 / JCM 5824 / BCRC 10623 / CCUG 4943 / NCTC 11153)</name>
    <dbReference type="NCBI Taxonomy" id="411476"/>
    <lineage>
        <taxon>Bacteria</taxon>
        <taxon>Pseudomonadati</taxon>
        <taxon>Bacteroidota</taxon>
        <taxon>Bacteroidia</taxon>
        <taxon>Bacteroidales</taxon>
        <taxon>Bacteroidaceae</taxon>
        <taxon>Bacteroides</taxon>
    </lineage>
</organism>
<comment type="caution">
    <text evidence="1">The sequence shown here is derived from an EMBL/GenBank/DDBJ whole genome shotgun (WGS) entry which is preliminary data.</text>
</comment>
<dbReference type="Proteomes" id="UP000005475">
    <property type="component" value="Unassembled WGS sequence"/>
</dbReference>
<reference evidence="2" key="2">
    <citation type="submission" date="2007-04" db="EMBL/GenBank/DDBJ databases">
        <title>Draft genome sequence of Bacteroides ovatus (ATCC 8483).</title>
        <authorList>
            <person name="Sudarsanam P."/>
            <person name="Ley R."/>
            <person name="Guruge J."/>
            <person name="Turnbaugh P.J."/>
            <person name="Mahowald M."/>
            <person name="Liep D."/>
            <person name="Gordon J."/>
        </authorList>
    </citation>
    <scope>NUCLEOTIDE SEQUENCE [LARGE SCALE GENOMIC DNA]</scope>
    <source>
        <strain evidence="2">ATCC 8483 / DSM 1896 / JCM 5824 / BCRC 10623 / CCUG 4943 / NCTC 11153</strain>
    </source>
</reference>
<dbReference type="EMBL" id="AAXF02000047">
    <property type="protein sequence ID" value="EDO12209.1"/>
    <property type="molecule type" value="Genomic_DNA"/>
</dbReference>
<dbReference type="AlphaFoldDB" id="A0AAN3A925"/>
<proteinExistence type="predicted"/>
<reference evidence="1 2" key="1">
    <citation type="submission" date="2007-03" db="EMBL/GenBank/DDBJ databases">
        <authorList>
            <person name="Fulton L."/>
            <person name="Clifton S."/>
            <person name="Fulton B."/>
            <person name="Xu J."/>
            <person name="Minx P."/>
            <person name="Pepin K.H."/>
            <person name="Johnson M."/>
            <person name="Thiruvilangam P."/>
            <person name="Bhonagiri V."/>
            <person name="Nash W.E."/>
            <person name="Mardis E.R."/>
            <person name="Wilson R.K."/>
        </authorList>
    </citation>
    <scope>NUCLEOTIDE SEQUENCE [LARGE SCALE GENOMIC DNA]</scope>
    <source>
        <strain evidence="2">ATCC 8483 / DSM 1896 / JCM 5824 / BCRC 10623 / CCUG 4943 / NCTC 11153</strain>
    </source>
</reference>